<evidence type="ECO:0000313" key="2">
    <source>
        <dbReference type="EMBL" id="TFK21540.1"/>
    </source>
</evidence>
<dbReference type="EMBL" id="ML210265">
    <property type="protein sequence ID" value="TFK21540.1"/>
    <property type="molecule type" value="Genomic_DNA"/>
</dbReference>
<keyword evidence="3" id="KW-1185">Reference proteome</keyword>
<dbReference type="Proteomes" id="UP000307440">
    <property type="component" value="Unassembled WGS sequence"/>
</dbReference>
<accession>A0A5C3KMF6</accession>
<feature type="region of interest" description="Disordered" evidence="1">
    <location>
        <begin position="507"/>
        <end position="552"/>
    </location>
</feature>
<reference evidence="2 3" key="1">
    <citation type="journal article" date="2019" name="Nat. Ecol. Evol.">
        <title>Megaphylogeny resolves global patterns of mushroom evolution.</title>
        <authorList>
            <person name="Varga T."/>
            <person name="Krizsan K."/>
            <person name="Foldi C."/>
            <person name="Dima B."/>
            <person name="Sanchez-Garcia M."/>
            <person name="Sanchez-Ramirez S."/>
            <person name="Szollosi G.J."/>
            <person name="Szarkandi J.G."/>
            <person name="Papp V."/>
            <person name="Albert L."/>
            <person name="Andreopoulos W."/>
            <person name="Angelini C."/>
            <person name="Antonin V."/>
            <person name="Barry K.W."/>
            <person name="Bougher N.L."/>
            <person name="Buchanan P."/>
            <person name="Buyck B."/>
            <person name="Bense V."/>
            <person name="Catcheside P."/>
            <person name="Chovatia M."/>
            <person name="Cooper J."/>
            <person name="Damon W."/>
            <person name="Desjardin D."/>
            <person name="Finy P."/>
            <person name="Geml J."/>
            <person name="Haridas S."/>
            <person name="Hughes K."/>
            <person name="Justo A."/>
            <person name="Karasinski D."/>
            <person name="Kautmanova I."/>
            <person name="Kiss B."/>
            <person name="Kocsube S."/>
            <person name="Kotiranta H."/>
            <person name="LaButti K.M."/>
            <person name="Lechner B.E."/>
            <person name="Liimatainen K."/>
            <person name="Lipzen A."/>
            <person name="Lukacs Z."/>
            <person name="Mihaltcheva S."/>
            <person name="Morgado L.N."/>
            <person name="Niskanen T."/>
            <person name="Noordeloos M.E."/>
            <person name="Ohm R.A."/>
            <person name="Ortiz-Santana B."/>
            <person name="Ovrebo C."/>
            <person name="Racz N."/>
            <person name="Riley R."/>
            <person name="Savchenko A."/>
            <person name="Shiryaev A."/>
            <person name="Soop K."/>
            <person name="Spirin V."/>
            <person name="Szebenyi C."/>
            <person name="Tomsovsky M."/>
            <person name="Tulloss R.E."/>
            <person name="Uehling J."/>
            <person name="Grigoriev I.V."/>
            <person name="Vagvolgyi C."/>
            <person name="Papp T."/>
            <person name="Martin F.M."/>
            <person name="Miettinen O."/>
            <person name="Hibbett D.S."/>
            <person name="Nagy L.G."/>
        </authorList>
    </citation>
    <scope>NUCLEOTIDE SEQUENCE [LARGE SCALE GENOMIC DNA]</scope>
    <source>
        <strain evidence="2 3">CBS 121175</strain>
    </source>
</reference>
<name>A0A5C3KMF6_COPMA</name>
<evidence type="ECO:0008006" key="4">
    <source>
        <dbReference type="Google" id="ProtNLM"/>
    </source>
</evidence>
<sequence length="653" mass="73648">MDSLPLPLLEEIAFHLVTGEPADLLRSLGYLPPLLRLSKSVSARLSPSSATNLYARLCRFFLDTAAVSRRWWSTAREPATGGPTRSAYTAHLMNRIQRLFGDPALPDHLMTTYLLLLENDGRNLRVLQDVQAYTWVRFLVLKRLWEGREYNDGWPVENVLNTLSLWVLWMLTTDDELRQETDGNREMLVNLVLPFATVPYRYATAYAPPTHFTLPLPNVPIYQTPVSLGTAHGPFPVYYSQPFLDPYAPLTVYPPPLSAPAKLLFLSRRELTSWPIPNGIPVRRPAAGEPGEWRHSGPTRADLVEIAGWKIAKVRGTTAGDVNLNTATSRDYETEWHRILQCGDIRGEEEEEDRLPTAHLWRKWSLGRVYERGMLTGLWQGYFYMPDEPALLSIARNRGMASNFGEVNMVLATRPLFVRLEEHGYVRGPGLVEAAAAGSLEGLVKRSTARGMKKWKANAKGKRTKRGYRLYLAPRDSEYHAQSQSDEESVQGSMDLDLDEIFTAHELESDLDSGSQSEVEGSSMDSDSESAYSVPRPSSEEQRKREEAVRKRRPCTDGVEDVIVTGLTDLSHSLAWGPYVFYGRVRPWDGLVGLLRMSVAVPPPRDGERGLDKMFFYGYVHAGRSIVGNWRYVGVDAWAPTMESSFVVSKREE</sequence>
<gene>
    <name evidence="2" type="ORF">FA15DRAFT_597697</name>
</gene>
<protein>
    <recommendedName>
        <fullName evidence="4">F-box domain-containing protein</fullName>
    </recommendedName>
</protein>
<evidence type="ECO:0000256" key="1">
    <source>
        <dbReference type="SAM" id="MobiDB-lite"/>
    </source>
</evidence>
<dbReference type="OrthoDB" id="5595695at2759"/>
<organism evidence="2 3">
    <name type="scientific">Coprinopsis marcescibilis</name>
    <name type="common">Agaric fungus</name>
    <name type="synonym">Psathyrella marcescibilis</name>
    <dbReference type="NCBI Taxonomy" id="230819"/>
    <lineage>
        <taxon>Eukaryota</taxon>
        <taxon>Fungi</taxon>
        <taxon>Dikarya</taxon>
        <taxon>Basidiomycota</taxon>
        <taxon>Agaricomycotina</taxon>
        <taxon>Agaricomycetes</taxon>
        <taxon>Agaricomycetidae</taxon>
        <taxon>Agaricales</taxon>
        <taxon>Agaricineae</taxon>
        <taxon>Psathyrellaceae</taxon>
        <taxon>Coprinopsis</taxon>
    </lineage>
</organism>
<feature type="compositionally biased region" description="Basic and acidic residues" evidence="1">
    <location>
        <begin position="538"/>
        <end position="549"/>
    </location>
</feature>
<dbReference type="STRING" id="230819.A0A5C3KMF6"/>
<proteinExistence type="predicted"/>
<feature type="compositionally biased region" description="Low complexity" evidence="1">
    <location>
        <begin position="517"/>
        <end position="533"/>
    </location>
</feature>
<evidence type="ECO:0000313" key="3">
    <source>
        <dbReference type="Proteomes" id="UP000307440"/>
    </source>
</evidence>
<dbReference type="AlphaFoldDB" id="A0A5C3KMF6"/>